<reference evidence="4 5" key="1">
    <citation type="submission" date="2014-07" db="EMBL/GenBank/DDBJ databases">
        <authorList>
            <person name="Urmite Genomes Urmite Genomes"/>
        </authorList>
    </citation>
    <scope>NUCLEOTIDE SEQUENCE [LARGE SCALE GENOMIC DNA]</scope>
    <source>
        <strain evidence="4 5">20_BN</strain>
    </source>
</reference>
<dbReference type="Gene3D" id="2.40.50.100">
    <property type="match status" value="2"/>
</dbReference>
<accession>A0A078LTQ4</accession>
<evidence type="ECO:0000313" key="4">
    <source>
        <dbReference type="EMBL" id="CDZ94539.1"/>
    </source>
</evidence>
<keyword evidence="2" id="KW-0175">Coiled coil</keyword>
<dbReference type="Pfam" id="PF25954">
    <property type="entry name" value="Beta-barrel_RND_2"/>
    <property type="match status" value="1"/>
</dbReference>
<sequence length="392" mass="43293">MRIAPKTLLRLLLALFLLALLLWFWRPWQGPLLTGYTLEERPLVQRVVASGEVSSKSLARVGSELTGVVKTRHVREGDRVDAGDLLIELRDDEQQARLREAEAALQQLIDSSRPQAEAQLRDAQSRLEQASRELERRQAVHARGLLSAEALEQARQSEISARATRDRARLQRDALAAGGSEEQQLRQRLTQAQVNLARTLIHAAHSGTVQTRNVEPGDLVRPGDVLLEIARDDSREILLPLDEKNLGAVALDQPAWVVPDAWPERVLKARVSYLAPAVNPAQGTLDVHLELLDEADFLRQGMSVSVNIETARLERALVIGNDALLARDGVQAQVLRLRGDDTVERVPVRLGLRSDGLSEVREGLAAGERVLNAPAEPGQQVRFRALPLPGTN</sequence>
<name>A0A078LTQ4_9PSED</name>
<dbReference type="RefSeq" id="WP_037023809.1">
    <property type="nucleotide sequence ID" value="NZ_CCSF01000001.1"/>
</dbReference>
<dbReference type="GO" id="GO:1990281">
    <property type="term" value="C:efflux pump complex"/>
    <property type="evidence" value="ECO:0007669"/>
    <property type="project" value="TreeGrafter"/>
</dbReference>
<evidence type="ECO:0000313" key="5">
    <source>
        <dbReference type="Proteomes" id="UP000053902"/>
    </source>
</evidence>
<organism evidence="4 5">
    <name type="scientific">Pseudomonas saudiphocaensis</name>
    <dbReference type="NCBI Taxonomy" id="1499686"/>
    <lineage>
        <taxon>Bacteria</taxon>
        <taxon>Pseudomonadati</taxon>
        <taxon>Pseudomonadota</taxon>
        <taxon>Gammaproteobacteria</taxon>
        <taxon>Pseudomonadales</taxon>
        <taxon>Pseudomonadaceae</taxon>
        <taxon>Pseudomonas</taxon>
    </lineage>
</organism>
<dbReference type="AlphaFoldDB" id="A0A078LTQ4"/>
<keyword evidence="5" id="KW-1185">Reference proteome</keyword>
<dbReference type="InterPro" id="IPR058792">
    <property type="entry name" value="Beta-barrel_RND_2"/>
</dbReference>
<dbReference type="PANTHER" id="PTHR30469:SF15">
    <property type="entry name" value="HLYD FAMILY OF SECRETION PROTEINS"/>
    <property type="match status" value="1"/>
</dbReference>
<dbReference type="STRING" id="1499686.BN1079_01862"/>
<dbReference type="Gene3D" id="2.40.420.20">
    <property type="match status" value="1"/>
</dbReference>
<evidence type="ECO:0000256" key="1">
    <source>
        <dbReference type="ARBA" id="ARBA00009477"/>
    </source>
</evidence>
<dbReference type="SUPFAM" id="SSF111369">
    <property type="entry name" value="HlyD-like secretion proteins"/>
    <property type="match status" value="2"/>
</dbReference>
<gene>
    <name evidence="4" type="ORF">BN1079_01862</name>
</gene>
<feature type="domain" description="CusB-like beta-barrel" evidence="3">
    <location>
        <begin position="243"/>
        <end position="311"/>
    </location>
</feature>
<dbReference type="eggNOG" id="COG0845">
    <property type="taxonomic scope" value="Bacteria"/>
</dbReference>
<dbReference type="Proteomes" id="UP000053902">
    <property type="component" value="Unassembled WGS sequence"/>
</dbReference>
<protein>
    <submittedName>
        <fullName evidence="4">Membrane fusion protein</fullName>
    </submittedName>
</protein>
<proteinExistence type="inferred from homology"/>
<dbReference type="Gene3D" id="2.40.30.170">
    <property type="match status" value="1"/>
</dbReference>
<dbReference type="PANTHER" id="PTHR30469">
    <property type="entry name" value="MULTIDRUG RESISTANCE PROTEIN MDTA"/>
    <property type="match status" value="1"/>
</dbReference>
<dbReference type="InterPro" id="IPR006143">
    <property type="entry name" value="RND_pump_MFP"/>
</dbReference>
<dbReference type="GO" id="GO:0015562">
    <property type="term" value="F:efflux transmembrane transporter activity"/>
    <property type="evidence" value="ECO:0007669"/>
    <property type="project" value="TreeGrafter"/>
</dbReference>
<evidence type="ECO:0000256" key="2">
    <source>
        <dbReference type="SAM" id="Coils"/>
    </source>
</evidence>
<evidence type="ECO:0000259" key="3">
    <source>
        <dbReference type="Pfam" id="PF25954"/>
    </source>
</evidence>
<dbReference type="NCBIfam" id="TIGR01730">
    <property type="entry name" value="RND_mfp"/>
    <property type="match status" value="1"/>
</dbReference>
<dbReference type="EMBL" id="CCSF01000001">
    <property type="protein sequence ID" value="CDZ94539.1"/>
    <property type="molecule type" value="Genomic_DNA"/>
</dbReference>
<feature type="coiled-coil region" evidence="2">
    <location>
        <begin position="91"/>
        <end position="140"/>
    </location>
</feature>
<comment type="similarity">
    <text evidence="1">Belongs to the membrane fusion protein (MFP) (TC 8.A.1) family.</text>
</comment>
<dbReference type="HOGENOM" id="CLU_018816_14_4_6"/>